<protein>
    <recommendedName>
        <fullName evidence="13">Cation diffusion facilitator family transporter</fullName>
    </recommendedName>
</protein>
<dbReference type="Proteomes" id="UP001063350">
    <property type="component" value="Chromosome"/>
</dbReference>
<evidence type="ECO:0000256" key="5">
    <source>
        <dbReference type="ARBA" id="ARBA00022989"/>
    </source>
</evidence>
<evidence type="ECO:0000256" key="6">
    <source>
        <dbReference type="ARBA" id="ARBA00023136"/>
    </source>
</evidence>
<dbReference type="InterPro" id="IPR027470">
    <property type="entry name" value="Cation_efflux_CTD"/>
</dbReference>
<dbReference type="Gene3D" id="3.30.420.130">
    <property type="entry name" value="Dinitrogenase iron-molybdenum cofactor biosynthesis domain"/>
    <property type="match status" value="1"/>
</dbReference>
<evidence type="ECO:0008006" key="13">
    <source>
        <dbReference type="Google" id="ProtNLM"/>
    </source>
</evidence>
<feature type="domain" description="Cation efflux protein transmembrane" evidence="9">
    <location>
        <begin position="18"/>
        <end position="205"/>
    </location>
</feature>
<evidence type="ECO:0000256" key="8">
    <source>
        <dbReference type="SAM" id="Phobius"/>
    </source>
</evidence>
<comment type="subcellular location">
    <subcellularLocation>
        <location evidence="1">Membrane</location>
        <topology evidence="1">Multi-pass membrane protein</topology>
    </subcellularLocation>
</comment>
<name>A0A915XK15_9BACT</name>
<dbReference type="KEGG" id="ddu:GF1_17630"/>
<keyword evidence="12" id="KW-1185">Reference proteome</keyword>
<dbReference type="NCBIfam" id="TIGR01297">
    <property type="entry name" value="CDF"/>
    <property type="match status" value="1"/>
</dbReference>
<feature type="transmembrane region" description="Helical" evidence="8">
    <location>
        <begin position="180"/>
        <end position="201"/>
    </location>
</feature>
<feature type="transmembrane region" description="Helical" evidence="8">
    <location>
        <begin position="154"/>
        <end position="174"/>
    </location>
</feature>
<dbReference type="InterPro" id="IPR027469">
    <property type="entry name" value="Cation_efflux_TMD_sf"/>
</dbReference>
<reference evidence="11" key="1">
    <citation type="submission" date="2020-12" db="EMBL/GenBank/DDBJ databases">
        <title>Desulfobium dissulfuricans gen. nov., sp. nov., a novel mesophilic, sulfate-reducing bacterium isolated from a deep-sea hydrothermal vent.</title>
        <authorList>
            <person name="Hashimoto Y."/>
            <person name="Tame A."/>
            <person name="Sawayama S."/>
            <person name="Miyazaki J."/>
            <person name="Takai K."/>
            <person name="Nakagawa S."/>
        </authorList>
    </citation>
    <scope>NUCLEOTIDE SEQUENCE</scope>
    <source>
        <strain evidence="11">GF1</strain>
    </source>
</reference>
<dbReference type="InterPro" id="IPR050291">
    <property type="entry name" value="CDF_Transporter"/>
</dbReference>
<proteinExistence type="inferred from homology"/>
<dbReference type="InterPro" id="IPR036837">
    <property type="entry name" value="Cation_efflux_CTD_sf"/>
</dbReference>
<evidence type="ECO:0000256" key="7">
    <source>
        <dbReference type="SAM" id="MobiDB-lite"/>
    </source>
</evidence>
<evidence type="ECO:0000313" key="11">
    <source>
        <dbReference type="EMBL" id="BCO09387.1"/>
    </source>
</evidence>
<dbReference type="GO" id="GO:0008324">
    <property type="term" value="F:monoatomic cation transmembrane transporter activity"/>
    <property type="evidence" value="ECO:0007669"/>
    <property type="project" value="InterPro"/>
</dbReference>
<dbReference type="AlphaFoldDB" id="A0A915XK15"/>
<feature type="region of interest" description="Disordered" evidence="7">
    <location>
        <begin position="380"/>
        <end position="402"/>
    </location>
</feature>
<evidence type="ECO:0000256" key="4">
    <source>
        <dbReference type="ARBA" id="ARBA00022692"/>
    </source>
</evidence>
<evidence type="ECO:0000256" key="2">
    <source>
        <dbReference type="ARBA" id="ARBA00008114"/>
    </source>
</evidence>
<dbReference type="Pfam" id="PF16916">
    <property type="entry name" value="ZT_dimer"/>
    <property type="match status" value="1"/>
</dbReference>
<dbReference type="EMBL" id="AP024233">
    <property type="protein sequence ID" value="BCO09387.1"/>
    <property type="molecule type" value="Genomic_DNA"/>
</dbReference>
<dbReference type="SUPFAM" id="SSF53146">
    <property type="entry name" value="Nitrogenase accessory factor-like"/>
    <property type="match status" value="1"/>
</dbReference>
<evidence type="ECO:0000259" key="10">
    <source>
        <dbReference type="Pfam" id="PF16916"/>
    </source>
</evidence>
<organism evidence="11 12">
    <name type="scientific">Desulfolithobacter dissulfuricans</name>
    <dbReference type="NCBI Taxonomy" id="2795293"/>
    <lineage>
        <taxon>Bacteria</taxon>
        <taxon>Pseudomonadati</taxon>
        <taxon>Thermodesulfobacteriota</taxon>
        <taxon>Desulfobulbia</taxon>
        <taxon>Desulfobulbales</taxon>
        <taxon>Desulfobulbaceae</taxon>
        <taxon>Desulfolithobacter</taxon>
    </lineage>
</organism>
<sequence>MSSDISRANLRSARRRAAISIVLNLCLATGKGIAGVAAGSTALIGDAIHSATDVLASMAAWLGLWVASREHPSFPYGLYKAETVATLVTSIAVIVAGYEIGRQALFGTERLPDTTIALPVAFVSLVVALGFGIYQLRAGRRFDSPALQADARDYLADALSTAVVLIGLVATRFGYQVDRWAAAVVSLFVFRAGASLLITALKDLLDASIDRETEREIIAFVESHPRITRVKECLSRTAGGRFILDMDVVMHTPSHKIADHVADRLEELIPARFPRVVMARIRPHYHPDHIIRRITPVERPEGDVCEHFTRAPWFLVETVDTRNGRVLKREFVENPHLHAERKKGLLVGNWLLSLKPDEILVPRLHEGTAVQLLREAGVEIRTTDKEGEEEMPPSGKKSAPST</sequence>
<dbReference type="InterPro" id="IPR002524">
    <property type="entry name" value="Cation_efflux"/>
</dbReference>
<keyword evidence="4 8" id="KW-0812">Transmembrane</keyword>
<dbReference type="PANTHER" id="PTHR43840:SF15">
    <property type="entry name" value="MITOCHONDRIAL METAL TRANSPORTER 1-RELATED"/>
    <property type="match status" value="1"/>
</dbReference>
<dbReference type="SUPFAM" id="SSF160240">
    <property type="entry name" value="Cation efflux protein cytoplasmic domain-like"/>
    <property type="match status" value="1"/>
</dbReference>
<dbReference type="Gene3D" id="3.30.70.1350">
    <property type="entry name" value="Cation efflux protein, cytoplasmic domain"/>
    <property type="match status" value="1"/>
</dbReference>
<dbReference type="PANTHER" id="PTHR43840">
    <property type="entry name" value="MITOCHONDRIAL METAL TRANSPORTER 1-RELATED"/>
    <property type="match status" value="1"/>
</dbReference>
<feature type="transmembrane region" description="Helical" evidence="8">
    <location>
        <begin position="116"/>
        <end position="134"/>
    </location>
</feature>
<evidence type="ECO:0000256" key="3">
    <source>
        <dbReference type="ARBA" id="ARBA00022448"/>
    </source>
</evidence>
<evidence type="ECO:0000259" key="9">
    <source>
        <dbReference type="Pfam" id="PF01545"/>
    </source>
</evidence>
<comment type="similarity">
    <text evidence="2">Belongs to the cation diffusion facilitator (CDF) transporter (TC 2.A.4) family.</text>
</comment>
<keyword evidence="5 8" id="KW-1133">Transmembrane helix</keyword>
<gene>
    <name evidence="11" type="ORF">GF1_17630</name>
</gene>
<evidence type="ECO:0000313" key="12">
    <source>
        <dbReference type="Proteomes" id="UP001063350"/>
    </source>
</evidence>
<dbReference type="GO" id="GO:0016020">
    <property type="term" value="C:membrane"/>
    <property type="evidence" value="ECO:0007669"/>
    <property type="project" value="UniProtKB-SubCell"/>
</dbReference>
<dbReference type="Pfam" id="PF01545">
    <property type="entry name" value="Cation_efflux"/>
    <property type="match status" value="1"/>
</dbReference>
<dbReference type="SUPFAM" id="SSF161111">
    <property type="entry name" value="Cation efflux protein transmembrane domain-like"/>
    <property type="match status" value="1"/>
</dbReference>
<dbReference type="InterPro" id="IPR036105">
    <property type="entry name" value="DiNase_FeMo-co_biosyn_sf"/>
</dbReference>
<dbReference type="InterPro" id="IPR058533">
    <property type="entry name" value="Cation_efflux_TM"/>
</dbReference>
<accession>A0A915XK15</accession>
<keyword evidence="3" id="KW-0813">Transport</keyword>
<keyword evidence="6 8" id="KW-0472">Membrane</keyword>
<dbReference type="Gene3D" id="1.20.1510.10">
    <property type="entry name" value="Cation efflux protein transmembrane domain"/>
    <property type="match status" value="1"/>
</dbReference>
<evidence type="ECO:0000256" key="1">
    <source>
        <dbReference type="ARBA" id="ARBA00004141"/>
    </source>
</evidence>
<dbReference type="RefSeq" id="WP_267926140.1">
    <property type="nucleotide sequence ID" value="NZ_AP024233.1"/>
</dbReference>
<feature type="transmembrane region" description="Helical" evidence="8">
    <location>
        <begin position="78"/>
        <end position="96"/>
    </location>
</feature>
<feature type="domain" description="Cation efflux protein cytoplasmic" evidence="10">
    <location>
        <begin position="210"/>
        <end position="273"/>
    </location>
</feature>